<organism evidence="4 5">
    <name type="scientific">Paenibacillus dendrobii</name>
    <dbReference type="NCBI Taxonomy" id="2691084"/>
    <lineage>
        <taxon>Bacteria</taxon>
        <taxon>Bacillati</taxon>
        <taxon>Bacillota</taxon>
        <taxon>Bacilli</taxon>
        <taxon>Bacillales</taxon>
        <taxon>Paenibacillaceae</taxon>
        <taxon>Paenibacillus</taxon>
    </lineage>
</organism>
<dbReference type="AlphaFoldDB" id="A0A7X3IJL6"/>
<protein>
    <recommendedName>
        <fullName evidence="3">MADF domain-containing protein</fullName>
    </recommendedName>
</protein>
<sequence length="168" mass="19273">MTRQDGWTIEDDICLTTTVLNCISNGNTQLQAFEMVAEKTNRTAAACGFRWNSNLRNQFENEIKEAKLKKRSHTQKPSHMHGKVSGTLSTYDQPDTPFDNIIRSLQAFKEQFDEMRMTILNLQNRNSELEQQLASKPSVEVNEDMKNLLEIIKRAEKLGLTNKEKPAI</sequence>
<dbReference type="Proteomes" id="UP000460318">
    <property type="component" value="Unassembled WGS sequence"/>
</dbReference>
<feature type="compositionally biased region" description="Basic residues" evidence="2">
    <location>
        <begin position="69"/>
        <end position="82"/>
    </location>
</feature>
<dbReference type="Pfam" id="PF10545">
    <property type="entry name" value="MADF_DNA_bdg"/>
    <property type="match status" value="1"/>
</dbReference>
<proteinExistence type="predicted"/>
<feature type="domain" description="MADF" evidence="3">
    <location>
        <begin position="24"/>
        <end position="76"/>
    </location>
</feature>
<comment type="caution">
    <text evidence="4">The sequence shown here is derived from an EMBL/GenBank/DDBJ whole genome shotgun (WGS) entry which is preliminary data.</text>
</comment>
<evidence type="ECO:0000256" key="1">
    <source>
        <dbReference type="SAM" id="Coils"/>
    </source>
</evidence>
<accession>A0A7X3IJL6</accession>
<evidence type="ECO:0000313" key="4">
    <source>
        <dbReference type="EMBL" id="MWV44905.1"/>
    </source>
</evidence>
<name>A0A7X3IJL6_9BACL</name>
<reference evidence="4 5" key="1">
    <citation type="submission" date="2019-12" db="EMBL/GenBank/DDBJ databases">
        <title>Paenibacillus sp. nov., an endophytic bacterium isolated from the stem of Dendrobium.</title>
        <authorList>
            <person name="Zhao R."/>
        </authorList>
    </citation>
    <scope>NUCLEOTIDE SEQUENCE [LARGE SCALE GENOMIC DNA]</scope>
    <source>
        <strain evidence="4 5">HJL G12</strain>
    </source>
</reference>
<dbReference type="PANTHER" id="PTHR41302:SF2">
    <property type="entry name" value="PRESPORE SPECIFIC TRANSCRIPTIONAL ACTIVATOR RSFA"/>
    <property type="match status" value="1"/>
</dbReference>
<evidence type="ECO:0000313" key="5">
    <source>
        <dbReference type="Proteomes" id="UP000460318"/>
    </source>
</evidence>
<gene>
    <name evidence="4" type="ORF">GRF59_14885</name>
</gene>
<dbReference type="RefSeq" id="WP_160498515.1">
    <property type="nucleotide sequence ID" value="NZ_WUBI01000002.1"/>
</dbReference>
<keyword evidence="1" id="KW-0175">Coiled coil</keyword>
<feature type="region of interest" description="Disordered" evidence="2">
    <location>
        <begin position="69"/>
        <end position="90"/>
    </location>
</feature>
<dbReference type="InterPro" id="IPR014243">
    <property type="entry name" value="RsfA-like"/>
</dbReference>
<evidence type="ECO:0000256" key="2">
    <source>
        <dbReference type="SAM" id="MobiDB-lite"/>
    </source>
</evidence>
<evidence type="ECO:0000259" key="3">
    <source>
        <dbReference type="Pfam" id="PF10545"/>
    </source>
</evidence>
<dbReference type="InterPro" id="IPR006578">
    <property type="entry name" value="MADF-dom"/>
</dbReference>
<dbReference type="PANTHER" id="PTHR41302">
    <property type="entry name" value="PRESPORE-SPECIFIC TRANSCRIPTIONAL REGULATOR RSFA-RELATED"/>
    <property type="match status" value="1"/>
</dbReference>
<feature type="coiled-coil region" evidence="1">
    <location>
        <begin position="105"/>
        <end position="158"/>
    </location>
</feature>
<keyword evidence="5" id="KW-1185">Reference proteome</keyword>
<dbReference type="EMBL" id="WUBI01000002">
    <property type="protein sequence ID" value="MWV44905.1"/>
    <property type="molecule type" value="Genomic_DNA"/>
</dbReference>